<dbReference type="EMBL" id="WIXE01007103">
    <property type="protein sequence ID" value="KAK5980715.1"/>
    <property type="molecule type" value="Genomic_DNA"/>
</dbReference>
<comment type="caution">
    <text evidence="1">The sequence shown here is derived from an EMBL/GenBank/DDBJ whole genome shotgun (WGS) entry which is preliminary data.</text>
</comment>
<evidence type="ECO:0000313" key="1">
    <source>
        <dbReference type="EMBL" id="KAK5980715.1"/>
    </source>
</evidence>
<keyword evidence="2" id="KW-1185">Reference proteome</keyword>
<accession>A0AAN8FLX7</accession>
<organism evidence="1 2">
    <name type="scientific">Trichostrongylus colubriformis</name>
    <name type="common">Black scour worm</name>
    <dbReference type="NCBI Taxonomy" id="6319"/>
    <lineage>
        <taxon>Eukaryota</taxon>
        <taxon>Metazoa</taxon>
        <taxon>Ecdysozoa</taxon>
        <taxon>Nematoda</taxon>
        <taxon>Chromadorea</taxon>
        <taxon>Rhabditida</taxon>
        <taxon>Rhabditina</taxon>
        <taxon>Rhabditomorpha</taxon>
        <taxon>Strongyloidea</taxon>
        <taxon>Trichostrongylidae</taxon>
        <taxon>Trichostrongylus</taxon>
    </lineage>
</organism>
<gene>
    <name evidence="1" type="ORF">GCK32_005182</name>
</gene>
<evidence type="ECO:0000313" key="2">
    <source>
        <dbReference type="Proteomes" id="UP001331761"/>
    </source>
</evidence>
<proteinExistence type="predicted"/>
<reference evidence="1 2" key="1">
    <citation type="submission" date="2019-10" db="EMBL/GenBank/DDBJ databases">
        <title>Assembly and Annotation for the nematode Trichostrongylus colubriformis.</title>
        <authorList>
            <person name="Martin J."/>
        </authorList>
    </citation>
    <scope>NUCLEOTIDE SEQUENCE [LARGE SCALE GENOMIC DNA]</scope>
    <source>
        <strain evidence="1">G859</strain>
        <tissue evidence="1">Whole worm</tissue>
    </source>
</reference>
<dbReference type="Proteomes" id="UP001331761">
    <property type="component" value="Unassembled WGS sequence"/>
</dbReference>
<name>A0AAN8FLX7_TRICO</name>
<protein>
    <submittedName>
        <fullName evidence="1">Uncharacterized protein</fullName>
    </submittedName>
</protein>
<dbReference type="AlphaFoldDB" id="A0AAN8FLX7"/>
<sequence length="327" mass="37309">MTSIGYPQHEPQLHKIVYDLLCAFHGVRKTVDSTDDPVKTLLNQLLCVCEKQIENLDHEVPSSAAFTVEWTRLTWSLLAVISRLSSRFIDPRHVDQEEQQLTKRLNIKLFDLINKARPVRPPPGMLENDFRWMQFYNLLVPTLTTLHDLYSQLDSPIQSLDSAIATFSESQLQPCVESFRELCGSHASAIFSSLRAAQLDRMANFREMPEEKLRVATTYYTSMLYTLGILASRLQGFRFELQCKLPFSVSDPVRSLLELVYLTVDQLIADCLFAAEPSTNAILVTNNLFPFNCDSLAHAVIFKQFDVQIVSEETAQAVQVRRFLLTD</sequence>